<proteinExistence type="predicted"/>
<evidence type="ECO:0000313" key="1">
    <source>
        <dbReference type="EMBL" id="RPF53283.1"/>
    </source>
</evidence>
<accession>A0A3N5B7G1</accession>
<keyword evidence="2" id="KW-1185">Reference proteome</keyword>
<reference evidence="1 2" key="1">
    <citation type="submission" date="2018-11" db="EMBL/GenBank/DDBJ databases">
        <title>Genomic Encyclopedia of Type Strains, Phase IV (KMG-IV): sequencing the most valuable type-strain genomes for metagenomic binning, comparative biology and taxonomic classification.</title>
        <authorList>
            <person name="Goeker M."/>
        </authorList>
    </citation>
    <scope>NUCLEOTIDE SEQUENCE [LARGE SCALE GENOMIC DNA]</scope>
    <source>
        <strain evidence="1 2">DSM 18090</strain>
    </source>
</reference>
<sequence length="116" mass="13902">MSIQIKRIYENVTDDDGKRVLVDRIWPRGVSKEKAQLDEWLKEVAPSTELRKEFNHDPERFSEFKKHYKQELNENPVQQEAFNKLLKWSNKELVTLLYASKDETYNHAQVLKKLLK</sequence>
<gene>
    <name evidence="1" type="ORF">EDC24_1780</name>
</gene>
<dbReference type="InterPro" id="IPR052552">
    <property type="entry name" value="YeaO-like"/>
</dbReference>
<evidence type="ECO:0000313" key="2">
    <source>
        <dbReference type="Proteomes" id="UP000276443"/>
    </source>
</evidence>
<dbReference type="PANTHER" id="PTHR36849:SF1">
    <property type="entry name" value="CYTOPLASMIC PROTEIN"/>
    <property type="match status" value="1"/>
</dbReference>
<comment type="caution">
    <text evidence="1">The sequence shown here is derived from an EMBL/GenBank/DDBJ whole genome shotgun (WGS) entry which is preliminary data.</text>
</comment>
<dbReference type="AlphaFoldDB" id="A0A3N5B7G1"/>
<dbReference type="PANTHER" id="PTHR36849">
    <property type="entry name" value="CYTOPLASMIC PROTEIN-RELATED"/>
    <property type="match status" value="1"/>
</dbReference>
<dbReference type="OrthoDB" id="9790745at2"/>
<protein>
    <submittedName>
        <fullName evidence="1">Uncharacterized protein YeaO (DUF488 family)</fullName>
    </submittedName>
</protein>
<dbReference type="Pfam" id="PF22752">
    <property type="entry name" value="DUF488-N3i"/>
    <property type="match status" value="1"/>
</dbReference>
<dbReference type="EMBL" id="RKRF01000009">
    <property type="protein sequence ID" value="RPF53283.1"/>
    <property type="molecule type" value="Genomic_DNA"/>
</dbReference>
<dbReference type="Proteomes" id="UP000276443">
    <property type="component" value="Unassembled WGS sequence"/>
</dbReference>
<name>A0A3N5B7G1_9BACI</name>
<organism evidence="1 2">
    <name type="scientific">Aquisalibacillus elongatus</name>
    <dbReference type="NCBI Taxonomy" id="485577"/>
    <lineage>
        <taxon>Bacteria</taxon>
        <taxon>Bacillati</taxon>
        <taxon>Bacillota</taxon>
        <taxon>Bacilli</taxon>
        <taxon>Bacillales</taxon>
        <taxon>Bacillaceae</taxon>
        <taxon>Aquisalibacillus</taxon>
    </lineage>
</organism>
<dbReference type="RefSeq" id="WP_124221720.1">
    <property type="nucleotide sequence ID" value="NZ_RKRF01000009.1"/>
</dbReference>